<evidence type="ECO:0000313" key="4">
    <source>
        <dbReference type="Proteomes" id="UP000198749"/>
    </source>
</evidence>
<organism evidence="3 4">
    <name type="scientific">Amphritea atlantica</name>
    <dbReference type="NCBI Taxonomy" id="355243"/>
    <lineage>
        <taxon>Bacteria</taxon>
        <taxon>Pseudomonadati</taxon>
        <taxon>Pseudomonadota</taxon>
        <taxon>Gammaproteobacteria</taxon>
        <taxon>Oceanospirillales</taxon>
        <taxon>Oceanospirillaceae</taxon>
        <taxon>Amphritea</taxon>
    </lineage>
</organism>
<dbReference type="Pfam" id="PF01476">
    <property type="entry name" value="LysM"/>
    <property type="match status" value="1"/>
</dbReference>
<dbReference type="OrthoDB" id="5835015at2"/>
<evidence type="ECO:0000259" key="2">
    <source>
        <dbReference type="PROSITE" id="PS51782"/>
    </source>
</evidence>
<dbReference type="CDD" id="cd00118">
    <property type="entry name" value="LysM"/>
    <property type="match status" value="1"/>
</dbReference>
<protein>
    <submittedName>
        <fullName evidence="3">LysM domain-containing protein</fullName>
    </submittedName>
</protein>
<dbReference type="SUPFAM" id="SSF54106">
    <property type="entry name" value="LysM domain"/>
    <property type="match status" value="1"/>
</dbReference>
<dbReference type="RefSeq" id="WP_091362225.1">
    <property type="nucleotide sequence ID" value="NZ_AP025284.1"/>
</dbReference>
<proteinExistence type="predicted"/>
<dbReference type="SMART" id="SM00257">
    <property type="entry name" value="LysM"/>
    <property type="match status" value="1"/>
</dbReference>
<dbReference type="InterPro" id="IPR018392">
    <property type="entry name" value="LysM"/>
</dbReference>
<dbReference type="PROSITE" id="PS51782">
    <property type="entry name" value="LYSM"/>
    <property type="match status" value="1"/>
</dbReference>
<evidence type="ECO:0000256" key="1">
    <source>
        <dbReference type="SAM" id="MobiDB-lite"/>
    </source>
</evidence>
<evidence type="ECO:0000313" key="3">
    <source>
        <dbReference type="EMBL" id="SER20901.1"/>
    </source>
</evidence>
<feature type="domain" description="LysM" evidence="2">
    <location>
        <begin position="2"/>
        <end position="48"/>
    </location>
</feature>
<dbReference type="Gene3D" id="3.10.350.10">
    <property type="entry name" value="LysM domain"/>
    <property type="match status" value="1"/>
</dbReference>
<reference evidence="4" key="1">
    <citation type="submission" date="2016-10" db="EMBL/GenBank/DDBJ databases">
        <authorList>
            <person name="Varghese N."/>
            <person name="Submissions S."/>
        </authorList>
    </citation>
    <scope>NUCLEOTIDE SEQUENCE [LARGE SCALE GENOMIC DNA]</scope>
    <source>
        <strain evidence="4">DSM 18887</strain>
    </source>
</reference>
<keyword evidence="4" id="KW-1185">Reference proteome</keyword>
<feature type="region of interest" description="Disordered" evidence="1">
    <location>
        <begin position="53"/>
        <end position="93"/>
    </location>
</feature>
<feature type="compositionally biased region" description="Basic and acidic residues" evidence="1">
    <location>
        <begin position="82"/>
        <end position="93"/>
    </location>
</feature>
<dbReference type="AlphaFoldDB" id="A0A1H9MBC3"/>
<dbReference type="EMBL" id="FOGB01000025">
    <property type="protein sequence ID" value="SER20901.1"/>
    <property type="molecule type" value="Genomic_DNA"/>
</dbReference>
<name>A0A1H9MBC3_9GAMM</name>
<gene>
    <name evidence="3" type="ORF">SAMN03080615_04356</name>
</gene>
<sequence length="866" mass="94733">MSDYIIRSGDTLSQIAARNKVSLSQLLDLNPEYRHNPDLIYPGQSIRLSQQSQTAVAVDDKNMSSSEKAAEELPPAQCQGDKTNDQTTKKGSCQEKVSDLVHLTGEGDTFYALSPEALTELNTEIDFVENLMADYRSIVSDSADTASQTLQGHDQVAEAKKAWLEKARDNGLMCTSEALNTVSPEDIAKTSAEDKAGLIAQLKKEREAVERFSPGLLDSNNWEDNCAKLRAARLKIIDQELALLNGTDPAAAKTAGDTKTNAQFMSKKYDLAESKGKYQHKASIQTTKTGFLIQEVTLLSKPDKFYYVRSAFAADVVEKRWAAGRLKLSVNVKKQLASDSKIPAEKKAKALLDDIKTGIKDDWDKSALETLEAKFWEWKAPDDCLFNSWHTELLNYDSSAGKNPGDTVMAVTAEAHALRFAAAASASVSGFNPKKLQMNMGAKFETAVSLVEGSVGANIYLPNDGGYNCIISYNNASGEEVLHEFGAFRLKGAVTLSCFAGARVSANGEVKLDASGLKKKEVSSGASALMSPSVHVESTPQQGVTLKGEAFAGVDAGGSVTGELEWESPRERKKWKQLVEVKTEGAVSFGIGASGSFHIRLARGKFELHVQGQLVFGPGAGGGFGTTVDVMNLAELFEVVLEVLAEVDYRYINIISEDAFKYMAMGLFRMTLGAGLEVFEEFKDGVDEFKRWMVKRKADEKEALSLARQINFGLKVFDLARLPPQTSGPILYTLAKNWSVIPNPMIEPQESAIVKVLKPISSWRQFIEILEHMSKDGEKVDSFASLEKLNSILDWGQQDQFNEWINKLQHRQPGDGKQFNGQDKPFDPVTGGLKVAIEKRNKIASSGQLMCWNGDDLSPPGGGMYA</sequence>
<dbReference type="Proteomes" id="UP000198749">
    <property type="component" value="Unassembled WGS sequence"/>
</dbReference>
<dbReference type="InterPro" id="IPR036779">
    <property type="entry name" value="LysM_dom_sf"/>
</dbReference>
<dbReference type="STRING" id="355243.SAMN03080615_04356"/>
<accession>A0A1H9MBC3</accession>